<dbReference type="EMBL" id="JAMSHJ010000003">
    <property type="protein sequence ID" value="KAI5431003.1"/>
    <property type="molecule type" value="Genomic_DNA"/>
</dbReference>
<dbReference type="GO" id="GO:0016887">
    <property type="term" value="F:ATP hydrolysis activity"/>
    <property type="evidence" value="ECO:0007669"/>
    <property type="project" value="InterPro"/>
</dbReference>
<evidence type="ECO:0000256" key="8">
    <source>
        <dbReference type="SAM" id="Phobius"/>
    </source>
</evidence>
<keyword evidence="2" id="KW-0813">Transport</keyword>
<dbReference type="InterPro" id="IPR003439">
    <property type="entry name" value="ABC_transporter-like_ATP-bd"/>
</dbReference>
<dbReference type="PROSITE" id="PS50929">
    <property type="entry name" value="ABC_TM1F"/>
    <property type="match status" value="1"/>
</dbReference>
<evidence type="ECO:0000259" key="10">
    <source>
        <dbReference type="PROSITE" id="PS50929"/>
    </source>
</evidence>
<gene>
    <name evidence="11" type="ORF">KIW84_035232</name>
</gene>
<dbReference type="GO" id="GO:0005524">
    <property type="term" value="F:ATP binding"/>
    <property type="evidence" value="ECO:0007669"/>
    <property type="project" value="UniProtKB-KW"/>
</dbReference>
<evidence type="ECO:0000256" key="1">
    <source>
        <dbReference type="ARBA" id="ARBA00004141"/>
    </source>
</evidence>
<sequence>MLPSVGIILPSECIVECSLETCKVYALIYFLHSTIIIHNVIWFQLSAAWGIGLVIGPALGGYLAQPAVKYPHLFPKDSFWDKFPYFLPSLSVSAFAFVVAIACIWLPETLHNHPLSNESIDDAEALETGNISNDDDKIIQKDENLFLNWPLMSSIIVYSIFSLYNVAYQEIDVYGKFAYVSQTTWIQTGSIRDNILFGSPMDAQKYQKTLQRSSLEKDLELLPHGDLTEIGERGVNLSGGQKQRIQLARALYQDADIYLLDDPFSAVDAHTATNLFNEYIMEGLAEKTVLLVTHQVDFLPAFDFVLLMSDGEILQAATYHDLLTSCKDFQDLVNAHRETAGSEGLMDVTSSERHSSSAKEIRKIHVEKEKEFEAPKGDQLIKQEEREIGDHGLKPYLQYLNQNKGYAYFLIASLFHLIFVIGQILQNSWMAANVDNPKVSTLRLILVYLLIGVTSTVFLFMRSLLTVALGLQSSKSLFLQLLNSLFRAPMLFYDSTPLGRILSRVSSDLSIVDLDVPFGLLFAVAATTTCYASLTVLAVVTWQVLFVSIPMIYFAPRLQRYYFATAKELMRMNGTTKSFIANHLAESVAGAVTIRAFEEEDRFFVIELNICS</sequence>
<evidence type="ECO:0000256" key="4">
    <source>
        <dbReference type="ARBA" id="ARBA00022741"/>
    </source>
</evidence>
<feature type="transmembrane region" description="Helical" evidence="8">
    <location>
        <begin position="520"/>
        <end position="553"/>
    </location>
</feature>
<dbReference type="GO" id="GO:0016020">
    <property type="term" value="C:membrane"/>
    <property type="evidence" value="ECO:0007669"/>
    <property type="project" value="UniProtKB-SubCell"/>
</dbReference>
<evidence type="ECO:0000259" key="9">
    <source>
        <dbReference type="PROSITE" id="PS50893"/>
    </source>
</evidence>
<dbReference type="SUPFAM" id="SSF90123">
    <property type="entry name" value="ABC transporter transmembrane region"/>
    <property type="match status" value="1"/>
</dbReference>
<dbReference type="InterPro" id="IPR050173">
    <property type="entry name" value="ABC_transporter_C-like"/>
</dbReference>
<feature type="transmembrane region" description="Helical" evidence="8">
    <location>
        <begin position="41"/>
        <end position="64"/>
    </location>
</feature>
<evidence type="ECO:0000313" key="11">
    <source>
        <dbReference type="EMBL" id="KAI5431003.1"/>
    </source>
</evidence>
<evidence type="ECO:0000256" key="2">
    <source>
        <dbReference type="ARBA" id="ARBA00022448"/>
    </source>
</evidence>
<reference evidence="11 12" key="1">
    <citation type="journal article" date="2022" name="Nat. Genet.">
        <title>Improved pea reference genome and pan-genome highlight genomic features and evolutionary characteristics.</title>
        <authorList>
            <person name="Yang T."/>
            <person name="Liu R."/>
            <person name="Luo Y."/>
            <person name="Hu S."/>
            <person name="Wang D."/>
            <person name="Wang C."/>
            <person name="Pandey M.K."/>
            <person name="Ge S."/>
            <person name="Xu Q."/>
            <person name="Li N."/>
            <person name="Li G."/>
            <person name="Huang Y."/>
            <person name="Saxena R.K."/>
            <person name="Ji Y."/>
            <person name="Li M."/>
            <person name="Yan X."/>
            <person name="He Y."/>
            <person name="Liu Y."/>
            <person name="Wang X."/>
            <person name="Xiang C."/>
            <person name="Varshney R.K."/>
            <person name="Ding H."/>
            <person name="Gao S."/>
            <person name="Zong X."/>
        </authorList>
    </citation>
    <scope>NUCLEOTIDE SEQUENCE [LARGE SCALE GENOMIC DNA]</scope>
    <source>
        <strain evidence="11 12">cv. Zhongwan 6</strain>
    </source>
</reference>
<keyword evidence="6 8" id="KW-1133">Transmembrane helix</keyword>
<dbReference type="InterPro" id="IPR027417">
    <property type="entry name" value="P-loop_NTPase"/>
</dbReference>
<dbReference type="CDD" id="cd03250">
    <property type="entry name" value="ABCC_MRP_domain1"/>
    <property type="match status" value="1"/>
</dbReference>
<keyword evidence="7 8" id="KW-0472">Membrane</keyword>
<accession>A0A9D5B264</accession>
<proteinExistence type="predicted"/>
<comment type="subcellular location">
    <subcellularLocation>
        <location evidence="1">Membrane</location>
        <topology evidence="1">Multi-pass membrane protein</topology>
    </subcellularLocation>
</comment>
<feature type="transmembrane region" description="Helical" evidence="8">
    <location>
        <begin position="445"/>
        <end position="465"/>
    </location>
</feature>
<dbReference type="SUPFAM" id="SSF103473">
    <property type="entry name" value="MFS general substrate transporter"/>
    <property type="match status" value="1"/>
</dbReference>
<dbReference type="Pfam" id="PF00005">
    <property type="entry name" value="ABC_tran"/>
    <property type="match status" value="1"/>
</dbReference>
<keyword evidence="12" id="KW-1185">Reference proteome</keyword>
<dbReference type="SUPFAM" id="SSF52540">
    <property type="entry name" value="P-loop containing nucleoside triphosphate hydrolases"/>
    <property type="match status" value="1"/>
</dbReference>
<keyword evidence="4" id="KW-0547">Nucleotide-binding</keyword>
<name>A0A9D5B264_PEA</name>
<evidence type="ECO:0000256" key="3">
    <source>
        <dbReference type="ARBA" id="ARBA00022692"/>
    </source>
</evidence>
<dbReference type="CDD" id="cd18580">
    <property type="entry name" value="ABC_6TM_ABCC_D2"/>
    <property type="match status" value="1"/>
</dbReference>
<evidence type="ECO:0000313" key="12">
    <source>
        <dbReference type="Proteomes" id="UP001058974"/>
    </source>
</evidence>
<dbReference type="PANTHER" id="PTHR24223">
    <property type="entry name" value="ATP-BINDING CASSETTE SUB-FAMILY C"/>
    <property type="match status" value="1"/>
</dbReference>
<dbReference type="InterPro" id="IPR011527">
    <property type="entry name" value="ABC1_TM_dom"/>
</dbReference>
<dbReference type="PANTHER" id="PTHR24223:SF369">
    <property type="entry name" value="ABC TRANSPORTER C FAMILY MEMBER 10"/>
    <property type="match status" value="1"/>
</dbReference>
<evidence type="ECO:0000256" key="7">
    <source>
        <dbReference type="ARBA" id="ARBA00023136"/>
    </source>
</evidence>
<dbReference type="InterPro" id="IPR036640">
    <property type="entry name" value="ABC1_TM_sf"/>
</dbReference>
<protein>
    <submittedName>
        <fullName evidence="11">Multidrug resistance-associated protein 7</fullName>
    </submittedName>
</protein>
<feature type="transmembrane region" description="Helical" evidence="8">
    <location>
        <begin position="406"/>
        <end position="425"/>
    </location>
</feature>
<dbReference type="FunFam" id="3.40.50.300:FF:000997">
    <property type="entry name" value="Multidrug resistance-associated protein 1"/>
    <property type="match status" value="1"/>
</dbReference>
<dbReference type="GO" id="GO:0140359">
    <property type="term" value="F:ABC-type transporter activity"/>
    <property type="evidence" value="ECO:0007669"/>
    <property type="project" value="InterPro"/>
</dbReference>
<evidence type="ECO:0000256" key="6">
    <source>
        <dbReference type="ARBA" id="ARBA00022989"/>
    </source>
</evidence>
<dbReference type="PROSITE" id="PS00211">
    <property type="entry name" value="ABC_TRANSPORTER_1"/>
    <property type="match status" value="1"/>
</dbReference>
<dbReference type="Gramene" id="Psat03G0523200-T1">
    <property type="protein sequence ID" value="KAI5431003.1"/>
    <property type="gene ID" value="KIW84_035232"/>
</dbReference>
<dbReference type="Proteomes" id="UP001058974">
    <property type="component" value="Chromosome 3"/>
</dbReference>
<organism evidence="11 12">
    <name type="scientific">Pisum sativum</name>
    <name type="common">Garden pea</name>
    <name type="synonym">Lathyrus oleraceus</name>
    <dbReference type="NCBI Taxonomy" id="3888"/>
    <lineage>
        <taxon>Eukaryota</taxon>
        <taxon>Viridiplantae</taxon>
        <taxon>Streptophyta</taxon>
        <taxon>Embryophyta</taxon>
        <taxon>Tracheophyta</taxon>
        <taxon>Spermatophyta</taxon>
        <taxon>Magnoliopsida</taxon>
        <taxon>eudicotyledons</taxon>
        <taxon>Gunneridae</taxon>
        <taxon>Pentapetalae</taxon>
        <taxon>rosids</taxon>
        <taxon>fabids</taxon>
        <taxon>Fabales</taxon>
        <taxon>Fabaceae</taxon>
        <taxon>Papilionoideae</taxon>
        <taxon>50 kb inversion clade</taxon>
        <taxon>NPAAA clade</taxon>
        <taxon>Hologalegina</taxon>
        <taxon>IRL clade</taxon>
        <taxon>Fabeae</taxon>
        <taxon>Lathyrus</taxon>
    </lineage>
</organism>
<keyword evidence="5" id="KW-0067">ATP-binding</keyword>
<feature type="domain" description="ABC transmembrane type-1" evidence="10">
    <location>
        <begin position="417"/>
        <end position="604"/>
    </location>
</feature>
<dbReference type="PROSITE" id="PS50893">
    <property type="entry name" value="ABC_TRANSPORTER_2"/>
    <property type="match status" value="1"/>
</dbReference>
<evidence type="ECO:0000256" key="5">
    <source>
        <dbReference type="ARBA" id="ARBA00022840"/>
    </source>
</evidence>
<dbReference type="InterPro" id="IPR017871">
    <property type="entry name" value="ABC_transporter-like_CS"/>
</dbReference>
<dbReference type="Gene3D" id="1.20.1560.10">
    <property type="entry name" value="ABC transporter type 1, transmembrane domain"/>
    <property type="match status" value="1"/>
</dbReference>
<feature type="transmembrane region" description="Helical" evidence="8">
    <location>
        <begin position="85"/>
        <end position="107"/>
    </location>
</feature>
<feature type="domain" description="ABC transporter" evidence="9">
    <location>
        <begin position="110"/>
        <end position="335"/>
    </location>
</feature>
<feature type="transmembrane region" description="Helical" evidence="8">
    <location>
        <begin position="146"/>
        <end position="167"/>
    </location>
</feature>
<comment type="caution">
    <text evidence="11">The sequence shown here is derived from an EMBL/GenBank/DDBJ whole genome shotgun (WGS) entry which is preliminary data.</text>
</comment>
<dbReference type="InterPro" id="IPR044726">
    <property type="entry name" value="ABCC_6TM_D2"/>
</dbReference>
<dbReference type="Gene3D" id="3.40.50.300">
    <property type="entry name" value="P-loop containing nucleotide triphosphate hydrolases"/>
    <property type="match status" value="1"/>
</dbReference>
<dbReference type="AlphaFoldDB" id="A0A9D5B264"/>
<keyword evidence="3 8" id="KW-0812">Transmembrane</keyword>
<dbReference type="InterPro" id="IPR036259">
    <property type="entry name" value="MFS_trans_sf"/>
</dbReference>
<dbReference type="Pfam" id="PF00664">
    <property type="entry name" value="ABC_membrane"/>
    <property type="match status" value="1"/>
</dbReference>